<dbReference type="InterPro" id="IPR009267">
    <property type="entry name" value="NTP_transf_6"/>
</dbReference>
<dbReference type="PANTHER" id="PTHR39166">
    <property type="entry name" value="BLL1166 PROTEIN"/>
    <property type="match status" value="1"/>
</dbReference>
<name>A0A1H9F5Y9_9BACI</name>
<comment type="caution">
    <text evidence="1">The sequence shown here is derived from an EMBL/GenBank/DDBJ whole genome shotgun (WGS) entry which is preliminary data.</text>
</comment>
<dbReference type="PANTHER" id="PTHR39166:SF1">
    <property type="entry name" value="BLL1166 PROTEIN"/>
    <property type="match status" value="1"/>
</dbReference>
<reference evidence="1 2" key="1">
    <citation type="submission" date="2016-10" db="EMBL/GenBank/DDBJ databases">
        <authorList>
            <person name="Varghese N."/>
            <person name="Submissions S."/>
        </authorList>
    </citation>
    <scope>NUCLEOTIDE SEQUENCE [LARGE SCALE GENOMIC DNA]</scope>
    <source>
        <strain evidence="1 2">TC-13</strain>
    </source>
</reference>
<accession>A0A1H9F5Y9</accession>
<gene>
    <name evidence="1" type="ORF">SAMN02787113_01491</name>
</gene>
<dbReference type="RefSeq" id="WP_089985833.1">
    <property type="nucleotide sequence ID" value="NZ_CP189820.1"/>
</dbReference>
<proteinExistence type="predicted"/>
<evidence type="ECO:0000313" key="1">
    <source>
        <dbReference type="EMBL" id="SEQ32833.1"/>
    </source>
</evidence>
<organism evidence="1 2">
    <name type="scientific">Lysinibacillus fusiformis</name>
    <dbReference type="NCBI Taxonomy" id="28031"/>
    <lineage>
        <taxon>Bacteria</taxon>
        <taxon>Bacillati</taxon>
        <taxon>Bacillota</taxon>
        <taxon>Bacilli</taxon>
        <taxon>Bacillales</taxon>
        <taxon>Bacillaceae</taxon>
        <taxon>Lysinibacillus</taxon>
    </lineage>
</organism>
<dbReference type="Pfam" id="PF06042">
    <property type="entry name" value="NTP_transf_6"/>
    <property type="match status" value="1"/>
</dbReference>
<evidence type="ECO:0008006" key="3">
    <source>
        <dbReference type="Google" id="ProtNLM"/>
    </source>
</evidence>
<dbReference type="Proteomes" id="UP000199410">
    <property type="component" value="Unassembled WGS sequence"/>
</dbReference>
<sequence length="189" mass="22086">MRLLQTENDLISLIAADDWMMNVLEAVEKVHLPDCWVCAGFIRSKVWDYIYEKEDRTPVADIDVIYYDSSNLTEEKEKHYEQELLKICKDEPWSVKNQARMHVINGSNPYHSSLDGISHFPEIATAIGIKLTNGRLQVAAPYGIHQLSAGIIEPTPFFLENKERYVIYRQRITSKQWHLRWPKLEINLQ</sequence>
<protein>
    <recommendedName>
        <fullName evidence="3">Nucleotidyltransferase family protein</fullName>
    </recommendedName>
</protein>
<evidence type="ECO:0000313" key="2">
    <source>
        <dbReference type="Proteomes" id="UP000199410"/>
    </source>
</evidence>
<dbReference type="AlphaFoldDB" id="A0A1H9F5Y9"/>
<dbReference type="EMBL" id="FOEL01000004">
    <property type="protein sequence ID" value="SEQ32833.1"/>
    <property type="molecule type" value="Genomic_DNA"/>
</dbReference>